<reference evidence="3 4" key="1">
    <citation type="submission" date="2020-08" db="EMBL/GenBank/DDBJ databases">
        <title>Amycolatopsis sp. nov. DR6-1 isolated from Dendrobium heterocarpum.</title>
        <authorList>
            <person name="Tedsree N."/>
            <person name="Kuncharoen N."/>
            <person name="Likhitwitayawuid K."/>
            <person name="Tanasupawat S."/>
        </authorList>
    </citation>
    <scope>NUCLEOTIDE SEQUENCE [LARGE SCALE GENOMIC DNA]</scope>
    <source>
        <strain evidence="3 4">DR6-1</strain>
    </source>
</reference>
<feature type="region of interest" description="Disordered" evidence="1">
    <location>
        <begin position="164"/>
        <end position="218"/>
    </location>
</feature>
<dbReference type="AlphaFoldDB" id="A0A7W3W177"/>
<comment type="caution">
    <text evidence="3">The sequence shown here is derived from an EMBL/GenBank/DDBJ whole genome shotgun (WGS) entry which is preliminary data.</text>
</comment>
<feature type="region of interest" description="Disordered" evidence="1">
    <location>
        <begin position="1"/>
        <end position="126"/>
    </location>
</feature>
<evidence type="ECO:0000256" key="1">
    <source>
        <dbReference type="SAM" id="MobiDB-lite"/>
    </source>
</evidence>
<keyword evidence="2" id="KW-0812">Transmembrane</keyword>
<feature type="transmembrane region" description="Helical" evidence="2">
    <location>
        <begin position="141"/>
        <end position="162"/>
    </location>
</feature>
<evidence type="ECO:0000313" key="3">
    <source>
        <dbReference type="EMBL" id="MBB1156769.1"/>
    </source>
</evidence>
<keyword evidence="2" id="KW-0472">Membrane</keyword>
<dbReference type="Proteomes" id="UP000526734">
    <property type="component" value="Unassembled WGS sequence"/>
</dbReference>
<dbReference type="RefSeq" id="WP_182893680.1">
    <property type="nucleotide sequence ID" value="NZ_JACGZW010000009.1"/>
</dbReference>
<gene>
    <name evidence="3" type="ORF">H4281_26760</name>
</gene>
<evidence type="ECO:0000256" key="2">
    <source>
        <dbReference type="SAM" id="Phobius"/>
    </source>
</evidence>
<dbReference type="EMBL" id="JACGZW010000009">
    <property type="protein sequence ID" value="MBB1156769.1"/>
    <property type="molecule type" value="Genomic_DNA"/>
</dbReference>
<name>A0A7W3W177_9PSEU</name>
<protein>
    <submittedName>
        <fullName evidence="3">Uncharacterized protein</fullName>
    </submittedName>
</protein>
<keyword evidence="4" id="KW-1185">Reference proteome</keyword>
<feature type="compositionally biased region" description="Gly residues" evidence="1">
    <location>
        <begin position="204"/>
        <end position="218"/>
    </location>
</feature>
<evidence type="ECO:0000313" key="4">
    <source>
        <dbReference type="Proteomes" id="UP000526734"/>
    </source>
</evidence>
<proteinExistence type="predicted"/>
<keyword evidence="2" id="KW-1133">Transmembrane helix</keyword>
<accession>A0A7W3W177</accession>
<feature type="compositionally biased region" description="Polar residues" evidence="1">
    <location>
        <begin position="53"/>
        <end position="62"/>
    </location>
</feature>
<sequence>MNDDKNPSPGEPAGQQPTEQFGQVGDSSGEGAAGQPGAAAEAARQGQAVPPAEQTSPLSQPGPSAEQHAGQAGPAAEQTSQSGQPGPTAEQAGQAAPTGEPAGQQSNQPGHFAQPGPWGMPLPPPKQSGFRRFVAHRATQLVAVGVLGLAVGGGIVGGVMAATHHPGRPGMSQHQGGHRFNDGGPGPRHRVPDGQNGGNQNNGPGFGNGGGTSSGTGS</sequence>
<organism evidence="3 4">
    <name type="scientific">Amycolatopsis dendrobii</name>
    <dbReference type="NCBI Taxonomy" id="2760662"/>
    <lineage>
        <taxon>Bacteria</taxon>
        <taxon>Bacillati</taxon>
        <taxon>Actinomycetota</taxon>
        <taxon>Actinomycetes</taxon>
        <taxon>Pseudonocardiales</taxon>
        <taxon>Pseudonocardiaceae</taxon>
        <taxon>Amycolatopsis</taxon>
    </lineage>
</organism>
<feature type="compositionally biased region" description="Low complexity" evidence="1">
    <location>
        <begin position="29"/>
        <end position="48"/>
    </location>
</feature>